<dbReference type="Proteomes" id="UP001519460">
    <property type="component" value="Unassembled WGS sequence"/>
</dbReference>
<accession>A0ABD0M218</accession>
<reference evidence="2 3" key="1">
    <citation type="journal article" date="2023" name="Sci. Data">
        <title>Genome assembly of the Korean intertidal mud-creeper Batillaria attramentaria.</title>
        <authorList>
            <person name="Patra A.K."/>
            <person name="Ho P.T."/>
            <person name="Jun S."/>
            <person name="Lee S.J."/>
            <person name="Kim Y."/>
            <person name="Won Y.J."/>
        </authorList>
    </citation>
    <scope>NUCLEOTIDE SEQUENCE [LARGE SCALE GENOMIC DNA]</scope>
    <source>
        <strain evidence="2">Wonlab-2016</strain>
    </source>
</reference>
<comment type="caution">
    <text evidence="2">The sequence shown here is derived from an EMBL/GenBank/DDBJ whole genome shotgun (WGS) entry which is preliminary data.</text>
</comment>
<proteinExistence type="predicted"/>
<sequence>MTRHDSPPPLPPSKPSFLTTCQPLSPDISSNARQITPEAKAQHKGQASRRDATQDKAQQILEHILAPFILVPKPQNSSGKKRWSQFHRLPTLK</sequence>
<dbReference type="AlphaFoldDB" id="A0ABD0M218"/>
<gene>
    <name evidence="2" type="ORF">BaRGS_00003498</name>
</gene>
<keyword evidence="3" id="KW-1185">Reference proteome</keyword>
<dbReference type="EMBL" id="JACVVK020000011">
    <property type="protein sequence ID" value="KAK7505336.1"/>
    <property type="molecule type" value="Genomic_DNA"/>
</dbReference>
<protein>
    <submittedName>
        <fullName evidence="2">Uncharacterized protein</fullName>
    </submittedName>
</protein>
<feature type="region of interest" description="Disordered" evidence="1">
    <location>
        <begin position="1"/>
        <end position="56"/>
    </location>
</feature>
<feature type="region of interest" description="Disordered" evidence="1">
    <location>
        <begin position="71"/>
        <end position="93"/>
    </location>
</feature>
<name>A0ABD0M218_9CAEN</name>
<evidence type="ECO:0000256" key="1">
    <source>
        <dbReference type="SAM" id="MobiDB-lite"/>
    </source>
</evidence>
<evidence type="ECO:0000313" key="2">
    <source>
        <dbReference type="EMBL" id="KAK7505336.1"/>
    </source>
</evidence>
<organism evidence="2 3">
    <name type="scientific">Batillaria attramentaria</name>
    <dbReference type="NCBI Taxonomy" id="370345"/>
    <lineage>
        <taxon>Eukaryota</taxon>
        <taxon>Metazoa</taxon>
        <taxon>Spiralia</taxon>
        <taxon>Lophotrochozoa</taxon>
        <taxon>Mollusca</taxon>
        <taxon>Gastropoda</taxon>
        <taxon>Caenogastropoda</taxon>
        <taxon>Sorbeoconcha</taxon>
        <taxon>Cerithioidea</taxon>
        <taxon>Batillariidae</taxon>
        <taxon>Batillaria</taxon>
    </lineage>
</organism>
<evidence type="ECO:0000313" key="3">
    <source>
        <dbReference type="Proteomes" id="UP001519460"/>
    </source>
</evidence>
<feature type="compositionally biased region" description="Polar residues" evidence="1">
    <location>
        <begin position="17"/>
        <end position="34"/>
    </location>
</feature>